<dbReference type="OrthoDB" id="5132222at2759"/>
<dbReference type="HOGENOM" id="CLU_129962_0_0_1"/>
<reference evidence="2" key="1">
    <citation type="journal article" date="2013" name="Genome Announc.">
        <title>Draft genome sequence of the grapevine dieback fungus Eutypa lata UCR-EL1.</title>
        <authorList>
            <person name="Blanco-Ulate B."/>
            <person name="Rolshausen P.E."/>
            <person name="Cantu D."/>
        </authorList>
    </citation>
    <scope>NUCLEOTIDE SEQUENCE [LARGE SCALE GENOMIC DNA]</scope>
    <source>
        <strain evidence="2">UCR-EL1</strain>
    </source>
</reference>
<organism evidence="1 2">
    <name type="scientific">Eutypa lata (strain UCR-EL1)</name>
    <name type="common">Grapevine dieback disease fungus</name>
    <name type="synonym">Eutypa armeniacae</name>
    <dbReference type="NCBI Taxonomy" id="1287681"/>
    <lineage>
        <taxon>Eukaryota</taxon>
        <taxon>Fungi</taxon>
        <taxon>Dikarya</taxon>
        <taxon>Ascomycota</taxon>
        <taxon>Pezizomycotina</taxon>
        <taxon>Sordariomycetes</taxon>
        <taxon>Xylariomycetidae</taxon>
        <taxon>Xylariales</taxon>
        <taxon>Diatrypaceae</taxon>
        <taxon>Eutypa</taxon>
    </lineage>
</organism>
<keyword evidence="2" id="KW-1185">Reference proteome</keyword>
<protein>
    <submittedName>
        <fullName evidence="1">Uncharacterized protein</fullName>
    </submittedName>
</protein>
<dbReference type="AlphaFoldDB" id="M7T4E9"/>
<dbReference type="KEGG" id="ela:UCREL1_8378"/>
<dbReference type="eggNOG" id="ENOG502SJDB">
    <property type="taxonomic scope" value="Eukaryota"/>
</dbReference>
<dbReference type="OMA" id="IIPARMH"/>
<proteinExistence type="predicted"/>
<accession>M7T4E9</accession>
<dbReference type="STRING" id="1287681.M7T4E9"/>
<dbReference type="Proteomes" id="UP000012174">
    <property type="component" value="Unassembled WGS sequence"/>
</dbReference>
<evidence type="ECO:0000313" key="2">
    <source>
        <dbReference type="Proteomes" id="UP000012174"/>
    </source>
</evidence>
<dbReference type="EMBL" id="KB707034">
    <property type="protein sequence ID" value="EMR64666.1"/>
    <property type="molecule type" value="Genomic_DNA"/>
</dbReference>
<name>M7T4E9_EUTLA</name>
<sequence>MPQYTLLRGFKVPIPVLDAFLVANGLDETYGTPPMDYKDPASDFLREKTGIPKIRLIIPARMHFSSADFGYIAYDWVMTFAQREIELDKELLDQAPAGFAELRNEIIGFAKEAGVSAQPGGLTSLFTTVTDERAYDAQEVIDREECGQTFEDFFSRQDHRRDVHGVQLKMNPLPLNE</sequence>
<evidence type="ECO:0000313" key="1">
    <source>
        <dbReference type="EMBL" id="EMR64666.1"/>
    </source>
</evidence>
<gene>
    <name evidence="1" type="ORF">UCREL1_8378</name>
</gene>